<dbReference type="EMBL" id="LSDG01000045">
    <property type="protein sequence ID" value="KXB65266.1"/>
    <property type="molecule type" value="Genomic_DNA"/>
</dbReference>
<dbReference type="AlphaFoldDB" id="A0A134AC35"/>
<dbReference type="InterPro" id="IPR040198">
    <property type="entry name" value="Fido_containing"/>
</dbReference>
<keyword evidence="4" id="KW-1185">Reference proteome</keyword>
<feature type="compositionally biased region" description="Basic and acidic residues" evidence="1">
    <location>
        <begin position="238"/>
        <end position="252"/>
    </location>
</feature>
<evidence type="ECO:0000256" key="1">
    <source>
        <dbReference type="SAM" id="MobiDB-lite"/>
    </source>
</evidence>
<dbReference type="RefSeq" id="WP_068369884.1">
    <property type="nucleotide sequence ID" value="NZ_CAUPGT010000027.1"/>
</dbReference>
<name>A0A134AC35_9FIRM</name>
<dbReference type="OrthoDB" id="9807853at2"/>
<protein>
    <recommendedName>
        <fullName evidence="2">Fido domain-containing protein</fullName>
    </recommendedName>
</protein>
<reference evidence="4" key="1">
    <citation type="submission" date="2016-01" db="EMBL/GenBank/DDBJ databases">
        <authorList>
            <person name="Mitreva M."/>
            <person name="Pepin K.H."/>
            <person name="Mihindukulasuriya K.A."/>
            <person name="Fulton R."/>
            <person name="Fronick C."/>
            <person name="O'Laughlin M."/>
            <person name="Miner T."/>
            <person name="Herter B."/>
            <person name="Rosa B.A."/>
            <person name="Cordes M."/>
            <person name="Tomlinson C."/>
            <person name="Wollam A."/>
            <person name="Palsikar V.B."/>
            <person name="Mardis E.R."/>
            <person name="Wilson R.K."/>
        </authorList>
    </citation>
    <scope>NUCLEOTIDE SEQUENCE [LARGE SCALE GENOMIC DNA]</scope>
    <source>
        <strain evidence="4">DNF00729</strain>
    </source>
</reference>
<dbReference type="SUPFAM" id="SSF140931">
    <property type="entry name" value="Fic-like"/>
    <property type="match status" value="1"/>
</dbReference>
<comment type="caution">
    <text evidence="3">The sequence shown here is derived from an EMBL/GenBank/DDBJ whole genome shotgun (WGS) entry which is preliminary data.</text>
</comment>
<sequence length="252" mass="28911">MNNKFNMTVPQNIAFAKRNLVDSIYNSARLEGLNVTFPETYTILEKAKMQNVDISTVSTILNLKHAWQFLLKNIEEPITLDFIKDLHYEIAKDEALAWGELRTGRVGIGGTDYVPPIPKENEAKIKLSSFEEIDNTTERAIERMLWMMKAQLFWDGNKRTASLIANKDLISHGNGILTISEKDILEFNTLLSDFYSTDQKGKLKEMIYDKGISGVELKEKQLPSYDEMKKRAQGKLQASKDEDTREQNNLER</sequence>
<dbReference type="InterPro" id="IPR036597">
    <property type="entry name" value="Fido-like_dom_sf"/>
</dbReference>
<gene>
    <name evidence="3" type="ORF">HMPREF1863_01776</name>
</gene>
<dbReference type="PATRIC" id="fig|755172.3.peg.1733"/>
<dbReference type="STRING" id="755172.HMPREF1863_01776"/>
<evidence type="ECO:0000313" key="4">
    <source>
        <dbReference type="Proteomes" id="UP000070442"/>
    </source>
</evidence>
<dbReference type="Pfam" id="PF02661">
    <property type="entry name" value="Fic"/>
    <property type="match status" value="1"/>
</dbReference>
<dbReference type="PROSITE" id="PS51459">
    <property type="entry name" value="FIDO"/>
    <property type="match status" value="1"/>
</dbReference>
<evidence type="ECO:0000313" key="3">
    <source>
        <dbReference type="EMBL" id="KXB65266.1"/>
    </source>
</evidence>
<feature type="domain" description="Fido" evidence="2">
    <location>
        <begin position="78"/>
        <end position="209"/>
    </location>
</feature>
<feature type="region of interest" description="Disordered" evidence="1">
    <location>
        <begin position="223"/>
        <end position="252"/>
    </location>
</feature>
<dbReference type="InterPro" id="IPR003812">
    <property type="entry name" value="Fido"/>
</dbReference>
<dbReference type="Proteomes" id="UP000070442">
    <property type="component" value="Unassembled WGS sequence"/>
</dbReference>
<organism evidence="3 4">
    <name type="scientific">Aedoeadaptatus coxii</name>
    <dbReference type="NCBI Taxonomy" id="755172"/>
    <lineage>
        <taxon>Bacteria</taxon>
        <taxon>Bacillati</taxon>
        <taxon>Bacillota</taxon>
        <taxon>Tissierellia</taxon>
        <taxon>Tissierellales</taxon>
        <taxon>Peptoniphilaceae</taxon>
        <taxon>Aedoeadaptatus</taxon>
    </lineage>
</organism>
<proteinExistence type="predicted"/>
<dbReference type="Gene3D" id="1.10.3290.10">
    <property type="entry name" value="Fido-like domain"/>
    <property type="match status" value="1"/>
</dbReference>
<evidence type="ECO:0000259" key="2">
    <source>
        <dbReference type="PROSITE" id="PS51459"/>
    </source>
</evidence>
<dbReference type="PANTHER" id="PTHR13504:SF38">
    <property type="entry name" value="FIDO DOMAIN-CONTAINING PROTEIN"/>
    <property type="match status" value="1"/>
</dbReference>
<dbReference type="PANTHER" id="PTHR13504">
    <property type="entry name" value="FIDO DOMAIN-CONTAINING PROTEIN DDB_G0283145"/>
    <property type="match status" value="1"/>
</dbReference>
<accession>A0A134AC35</accession>